<evidence type="ECO:0000313" key="1">
    <source>
        <dbReference type="EMBL" id="KAJ3444951.1"/>
    </source>
</evidence>
<dbReference type="AlphaFoldDB" id="A0AAV7ZV07"/>
<keyword evidence="4" id="KW-1185">Reference proteome</keyword>
<protein>
    <submittedName>
        <fullName evidence="1">Uncharacterized protein</fullName>
    </submittedName>
</protein>
<evidence type="ECO:0000313" key="4">
    <source>
        <dbReference type="Proteomes" id="UP001150062"/>
    </source>
</evidence>
<evidence type="ECO:0000313" key="3">
    <source>
        <dbReference type="Proteomes" id="UP001146793"/>
    </source>
</evidence>
<comment type="caution">
    <text evidence="1">The sequence shown here is derived from an EMBL/GenBank/DDBJ whole genome shotgun (WGS) entry which is preliminary data.</text>
</comment>
<sequence length="111" mass="13536">MTEPISIIKQEESPKKKSISWNESNLKEIEELHVQIFKSPKKTEELCNKNEIELSEESDEEFYKKKHTKQFLEKRKKYKQRQKQIRTHPIFEFEVLEKDDEIKTDIQIIKK</sequence>
<name>A0AAV7ZV07_9EUKA</name>
<organism evidence="1 3">
    <name type="scientific">Anaeramoeba flamelloides</name>
    <dbReference type="NCBI Taxonomy" id="1746091"/>
    <lineage>
        <taxon>Eukaryota</taxon>
        <taxon>Metamonada</taxon>
        <taxon>Anaeramoebidae</taxon>
        <taxon>Anaeramoeba</taxon>
    </lineage>
</organism>
<dbReference type="EMBL" id="JAOAOG010000100">
    <property type="protein sequence ID" value="KAJ6249342.1"/>
    <property type="molecule type" value="Genomic_DNA"/>
</dbReference>
<dbReference type="Proteomes" id="UP001146793">
    <property type="component" value="Unassembled WGS sequence"/>
</dbReference>
<reference evidence="1" key="2">
    <citation type="submission" date="2022-08" db="EMBL/GenBank/DDBJ databases">
        <title>Novel sulphate-reducing endosymbionts in the free-living metamonad Anaeramoeba.</title>
        <authorList>
            <person name="Jerlstrom-Hultqvist J."/>
            <person name="Cepicka I."/>
            <person name="Gallot-Lavallee L."/>
            <person name="Salas-Leiva D."/>
            <person name="Curtis B.A."/>
            <person name="Zahonova K."/>
            <person name="Pipaliya S."/>
            <person name="Dacks J."/>
            <person name="Roger A.J."/>
        </authorList>
    </citation>
    <scope>NUCLEOTIDE SEQUENCE</scope>
    <source>
        <strain evidence="1">Busselton2</strain>
    </source>
</reference>
<reference evidence="2" key="1">
    <citation type="submission" date="2022-08" db="EMBL/GenBank/DDBJ databases">
        <title>Novel sulfate-reducing endosymbionts in the free-living metamonad Anaeramoeba.</title>
        <authorList>
            <person name="Jerlstrom-Hultqvist J."/>
            <person name="Cepicka I."/>
            <person name="Gallot-Lavallee L."/>
            <person name="Salas-Leiva D."/>
            <person name="Curtis B.A."/>
            <person name="Zahonova K."/>
            <person name="Pipaliya S."/>
            <person name="Dacks J."/>
            <person name="Roger A.J."/>
        </authorList>
    </citation>
    <scope>NUCLEOTIDE SEQUENCE</scope>
    <source>
        <strain evidence="2">Schooner1</strain>
    </source>
</reference>
<proteinExistence type="predicted"/>
<dbReference type="Proteomes" id="UP001150062">
    <property type="component" value="Unassembled WGS sequence"/>
</dbReference>
<accession>A0AAV7ZV07</accession>
<evidence type="ECO:0000313" key="2">
    <source>
        <dbReference type="EMBL" id="KAJ6249342.1"/>
    </source>
</evidence>
<dbReference type="EMBL" id="JANTQA010000023">
    <property type="protein sequence ID" value="KAJ3444951.1"/>
    <property type="molecule type" value="Genomic_DNA"/>
</dbReference>
<gene>
    <name evidence="1" type="ORF">M0812_10813</name>
    <name evidence="2" type="ORF">M0813_17137</name>
</gene>